<organism evidence="1">
    <name type="scientific">Megavirus baoshan</name>
    <dbReference type="NCBI Taxonomy" id="2496520"/>
    <lineage>
        <taxon>Viruses</taxon>
        <taxon>Varidnaviria</taxon>
        <taxon>Bamfordvirae</taxon>
        <taxon>Nucleocytoviricota</taxon>
        <taxon>Megaviricetes</taxon>
        <taxon>Imitervirales</taxon>
        <taxon>Mimiviridae</taxon>
        <taxon>Megamimivirinae</taxon>
        <taxon>Megavirus</taxon>
        <taxon>Megavirus baoshanense</taxon>
    </lineage>
</organism>
<name>A0A3S5HLD8_9VIRU</name>
<sequence>MPSKIRKDKSNKTYDKFFPVCYREFGVTTNKYKILQEIVKLSYAVYISQKIINNSINRYPNQNPIIIQKITTKITYLKEKITRMKNQTRGHSFDSIHYDTFS</sequence>
<proteinExistence type="predicted"/>
<evidence type="ECO:0000313" key="1">
    <source>
        <dbReference type="EMBL" id="AZL89675.1"/>
    </source>
</evidence>
<gene>
    <name evidence="1" type="ORF">Mb0056</name>
</gene>
<dbReference type="EMBL" id="MH046811">
    <property type="protein sequence ID" value="AZL89675.1"/>
    <property type="molecule type" value="Genomic_DNA"/>
</dbReference>
<accession>A0A3S5HLD8</accession>
<reference evidence="1" key="1">
    <citation type="submission" date="2018-03" db="EMBL/GenBank/DDBJ databases">
        <title>Draft genome sequences of Megaviruse, new member of the family Mimiviridae isolated from water in Shanghai, China.</title>
        <authorList>
            <person name="Xia Y."/>
        </authorList>
    </citation>
    <scope>NUCLEOTIDE SEQUENCE</scope>
    <source>
        <strain evidence="1">SH</strain>
    </source>
</reference>
<protein>
    <submittedName>
        <fullName evidence="1">Uncharacterized protein</fullName>
    </submittedName>
</protein>